<feature type="domain" description="INO80 complex subunit 3 N-terminal" evidence="2">
    <location>
        <begin position="26"/>
        <end position="94"/>
    </location>
</feature>
<dbReference type="Pfam" id="PF24244">
    <property type="entry name" value="Iec3-like_M"/>
    <property type="match status" value="1"/>
</dbReference>
<name>U1GMZ7_ENDPU</name>
<dbReference type="OrthoDB" id="1650at2759"/>
<feature type="domain" description="INO80 complex subunit 3-like middle region" evidence="3">
    <location>
        <begin position="155"/>
        <end position="255"/>
    </location>
</feature>
<evidence type="ECO:0000256" key="1">
    <source>
        <dbReference type="SAM" id="MobiDB-lite"/>
    </source>
</evidence>
<feature type="region of interest" description="Disordered" evidence="1">
    <location>
        <begin position="251"/>
        <end position="342"/>
    </location>
</feature>
<dbReference type="Pfam" id="PF14612">
    <property type="entry name" value="Ino80_Iec3"/>
    <property type="match status" value="1"/>
</dbReference>
<dbReference type="GO" id="GO:0031011">
    <property type="term" value="C:Ino80 complex"/>
    <property type="evidence" value="ECO:0007669"/>
    <property type="project" value="InterPro"/>
</dbReference>
<feature type="compositionally biased region" description="Basic and acidic residues" evidence="1">
    <location>
        <begin position="100"/>
        <end position="110"/>
    </location>
</feature>
<feature type="region of interest" description="Disordered" evidence="1">
    <location>
        <begin position="100"/>
        <end position="156"/>
    </location>
</feature>
<dbReference type="OMA" id="PVSVYNW"/>
<keyword evidence="5" id="KW-1185">Reference proteome</keyword>
<dbReference type="InterPro" id="IPR032742">
    <property type="entry name" value="Iec3_N"/>
</dbReference>
<evidence type="ECO:0000313" key="4">
    <source>
        <dbReference type="EMBL" id="ERF73291.1"/>
    </source>
</evidence>
<feature type="compositionally biased region" description="Basic and acidic residues" evidence="1">
    <location>
        <begin position="139"/>
        <end position="153"/>
    </location>
</feature>
<dbReference type="InterPro" id="IPR055449">
    <property type="entry name" value="Iec3-like_M"/>
</dbReference>
<evidence type="ECO:0000259" key="3">
    <source>
        <dbReference type="Pfam" id="PF24244"/>
    </source>
</evidence>
<reference evidence="5" key="1">
    <citation type="journal article" date="2014" name="BMC Genomics">
        <title>Genome characteristics reveal the impact of lichenization on lichen-forming fungus Endocarpon pusillum Hedwig (Verrucariales, Ascomycota).</title>
        <authorList>
            <person name="Wang Y.-Y."/>
            <person name="Liu B."/>
            <person name="Zhang X.-Y."/>
            <person name="Zhou Q.-M."/>
            <person name="Zhang T."/>
            <person name="Li H."/>
            <person name="Yu Y.-F."/>
            <person name="Zhang X.-L."/>
            <person name="Hao X.-Y."/>
            <person name="Wang M."/>
            <person name="Wang L."/>
            <person name="Wei J.-C."/>
        </authorList>
    </citation>
    <scope>NUCLEOTIDE SEQUENCE [LARGE SCALE GENOMIC DNA]</scope>
    <source>
        <strain evidence="5">Z07020 / HMAS-L-300199</strain>
    </source>
</reference>
<dbReference type="Proteomes" id="UP000019373">
    <property type="component" value="Unassembled WGS sequence"/>
</dbReference>
<feature type="region of interest" description="Disordered" evidence="1">
    <location>
        <begin position="1"/>
        <end position="22"/>
    </location>
</feature>
<dbReference type="EMBL" id="KE720961">
    <property type="protein sequence ID" value="ERF73291.1"/>
    <property type="molecule type" value="Genomic_DNA"/>
</dbReference>
<gene>
    <name evidence="4" type="ORF">EPUS_03124</name>
</gene>
<feature type="region of interest" description="Disordered" evidence="1">
    <location>
        <begin position="205"/>
        <end position="226"/>
    </location>
</feature>
<organism evidence="4 5">
    <name type="scientific">Endocarpon pusillum (strain Z07020 / HMAS-L-300199)</name>
    <name type="common">Lichen-forming fungus</name>
    <dbReference type="NCBI Taxonomy" id="1263415"/>
    <lineage>
        <taxon>Eukaryota</taxon>
        <taxon>Fungi</taxon>
        <taxon>Dikarya</taxon>
        <taxon>Ascomycota</taxon>
        <taxon>Pezizomycotina</taxon>
        <taxon>Eurotiomycetes</taxon>
        <taxon>Chaetothyriomycetidae</taxon>
        <taxon>Verrucariales</taxon>
        <taxon>Verrucariaceae</taxon>
        <taxon>Endocarpon</taxon>
    </lineage>
</organism>
<dbReference type="HOGENOM" id="CLU_038623_0_0_1"/>
<dbReference type="eggNOG" id="ENOG502SG34">
    <property type="taxonomic scope" value="Eukaryota"/>
</dbReference>
<feature type="compositionally biased region" description="Polar residues" evidence="1">
    <location>
        <begin position="127"/>
        <end position="138"/>
    </location>
</feature>
<dbReference type="RefSeq" id="XP_007801064.1">
    <property type="nucleotide sequence ID" value="XM_007802873.1"/>
</dbReference>
<evidence type="ECO:0000313" key="5">
    <source>
        <dbReference type="Proteomes" id="UP000019373"/>
    </source>
</evidence>
<dbReference type="AlphaFoldDB" id="U1GMZ7"/>
<feature type="compositionally biased region" description="Low complexity" evidence="1">
    <location>
        <begin position="205"/>
        <end position="218"/>
    </location>
</feature>
<accession>U1GMZ7</accession>
<sequence length="342" mass="38798">MNINQEESFHEKADINSEPPLRTSYKSYRRKYRKIMVRFEDRMRESNNLYSKHQRLLDISRRLGEQNDQLLELLHDLNAAPQVPPSRRYDLQPPATIHKELEHEDERKTTFSDPNIPSAALHEARQSSRNGNTSISDSRQTEESMRQSKDPKPMKSYASLSKIPYASFNNSKFDNNSIDTPLNGFPAPLEEERYLEGLDSYLNGTAPTPRPFTAAATRGGERLSEKDREMALKNPVSVYNWLRKHQPQVFLQDNEAHSEKPSTRPATSRASKRASAVKQEPDLYDEDGIALDVGANSRGKRKRDDDGGYRPKGGNGRPVKRKKDDGSASAKKSKRGSISGLT</sequence>
<dbReference type="GeneID" id="19238171"/>
<protein>
    <submittedName>
        <fullName evidence="4">Uncharacterized protein</fullName>
    </submittedName>
</protein>
<proteinExistence type="predicted"/>
<dbReference type="GO" id="GO:0006338">
    <property type="term" value="P:chromatin remodeling"/>
    <property type="evidence" value="ECO:0007669"/>
    <property type="project" value="InterPro"/>
</dbReference>
<evidence type="ECO:0000259" key="2">
    <source>
        <dbReference type="Pfam" id="PF14612"/>
    </source>
</evidence>